<name>A0A9D2I7P2_9FIRM</name>
<reference evidence="4" key="2">
    <citation type="submission" date="2021-04" db="EMBL/GenBank/DDBJ databases">
        <authorList>
            <person name="Gilroy R."/>
        </authorList>
    </citation>
    <scope>NUCLEOTIDE SEQUENCE</scope>
    <source>
        <strain evidence="4">CHK179-7159</strain>
    </source>
</reference>
<dbReference type="Gene3D" id="3.90.470.20">
    <property type="entry name" value="4'-phosphopantetheinyl transferase domain"/>
    <property type="match status" value="2"/>
</dbReference>
<feature type="domain" description="4'-phosphopantetheinyl transferase" evidence="3">
    <location>
        <begin position="128"/>
        <end position="192"/>
    </location>
</feature>
<dbReference type="PANTHER" id="PTHR12215">
    <property type="entry name" value="PHOSPHOPANTETHEINE TRANSFERASE"/>
    <property type="match status" value="1"/>
</dbReference>
<accession>A0A9D2I7P2</accession>
<dbReference type="Proteomes" id="UP000886858">
    <property type="component" value="Unassembled WGS sequence"/>
</dbReference>
<dbReference type="GO" id="GO:0019878">
    <property type="term" value="P:lysine biosynthetic process via aminoadipic acid"/>
    <property type="evidence" value="ECO:0007669"/>
    <property type="project" value="TreeGrafter"/>
</dbReference>
<comment type="caution">
    <text evidence="4">The sequence shown here is derived from an EMBL/GenBank/DDBJ whole genome shotgun (WGS) entry which is preliminary data.</text>
</comment>
<dbReference type="SUPFAM" id="SSF56214">
    <property type="entry name" value="4'-phosphopantetheinyl transferase"/>
    <property type="match status" value="2"/>
</dbReference>
<sequence>MEAKRTISIYLHEKKKMEENTPFQDGLREASAEMRMLSRLLLRRSAAAFLGLPEQDCESWTVREGEHGKPYFPEHPEVCFSISHSGSFWCCAFFDAQVGLDIQRRILGKTVPAPGKMTVADGERENRERLRMQRVSDRFFHPSEREYLRRGGDFFEVWTAKESYVKYTGEGMKRSFESFAVADENGLLPFVKGDGPRAVLTHRQVSPLYSLCLCAGQTGEAEFYHI</sequence>
<dbReference type="AlphaFoldDB" id="A0A9D2I7P2"/>
<dbReference type="GO" id="GO:0000287">
    <property type="term" value="F:magnesium ion binding"/>
    <property type="evidence" value="ECO:0007669"/>
    <property type="project" value="InterPro"/>
</dbReference>
<comment type="similarity">
    <text evidence="1">Belongs to the P-Pant transferase superfamily. Gsp/Sfp/HetI/AcpT family.</text>
</comment>
<dbReference type="PANTHER" id="PTHR12215:SF10">
    <property type="entry name" value="L-AMINOADIPATE-SEMIALDEHYDE DEHYDROGENASE-PHOSPHOPANTETHEINYL TRANSFERASE"/>
    <property type="match status" value="1"/>
</dbReference>
<reference evidence="4" key="1">
    <citation type="journal article" date="2021" name="PeerJ">
        <title>Extensive microbial diversity within the chicken gut microbiome revealed by metagenomics and culture.</title>
        <authorList>
            <person name="Gilroy R."/>
            <person name="Ravi A."/>
            <person name="Getino M."/>
            <person name="Pursley I."/>
            <person name="Horton D.L."/>
            <person name="Alikhan N.F."/>
            <person name="Baker D."/>
            <person name="Gharbi K."/>
            <person name="Hall N."/>
            <person name="Watson M."/>
            <person name="Adriaenssens E.M."/>
            <person name="Foster-Nyarko E."/>
            <person name="Jarju S."/>
            <person name="Secka A."/>
            <person name="Antonio M."/>
            <person name="Oren A."/>
            <person name="Chaudhuri R.R."/>
            <person name="La Ragione R."/>
            <person name="Hildebrand F."/>
            <person name="Pallen M.J."/>
        </authorList>
    </citation>
    <scope>NUCLEOTIDE SEQUENCE</scope>
    <source>
        <strain evidence="4">CHK179-7159</strain>
    </source>
</reference>
<gene>
    <name evidence="4" type="ORF">H9717_09095</name>
</gene>
<evidence type="ECO:0000313" key="4">
    <source>
        <dbReference type="EMBL" id="HJA93248.1"/>
    </source>
</evidence>
<keyword evidence="2 4" id="KW-0808">Transferase</keyword>
<evidence type="ECO:0000256" key="2">
    <source>
        <dbReference type="ARBA" id="ARBA00022679"/>
    </source>
</evidence>
<proteinExistence type="inferred from homology"/>
<protein>
    <submittedName>
        <fullName evidence="4">4'-phosphopantetheinyl transferase superfamily protein</fullName>
    </submittedName>
</protein>
<dbReference type="InterPro" id="IPR050559">
    <property type="entry name" value="P-Pant_transferase_sf"/>
</dbReference>
<dbReference type="InterPro" id="IPR037143">
    <property type="entry name" value="4-PPantetheinyl_Trfase_dom_sf"/>
</dbReference>
<dbReference type="GO" id="GO:0005829">
    <property type="term" value="C:cytosol"/>
    <property type="evidence" value="ECO:0007669"/>
    <property type="project" value="TreeGrafter"/>
</dbReference>
<dbReference type="GO" id="GO:0008897">
    <property type="term" value="F:holo-[acyl-carrier-protein] synthase activity"/>
    <property type="evidence" value="ECO:0007669"/>
    <property type="project" value="InterPro"/>
</dbReference>
<dbReference type="EMBL" id="DWYY01000099">
    <property type="protein sequence ID" value="HJA93248.1"/>
    <property type="molecule type" value="Genomic_DNA"/>
</dbReference>
<evidence type="ECO:0000259" key="3">
    <source>
        <dbReference type="Pfam" id="PF01648"/>
    </source>
</evidence>
<evidence type="ECO:0000256" key="1">
    <source>
        <dbReference type="ARBA" id="ARBA00010990"/>
    </source>
</evidence>
<dbReference type="InterPro" id="IPR008278">
    <property type="entry name" value="4-PPantetheinyl_Trfase_dom"/>
</dbReference>
<evidence type="ECO:0000313" key="5">
    <source>
        <dbReference type="Proteomes" id="UP000886858"/>
    </source>
</evidence>
<dbReference type="Pfam" id="PF01648">
    <property type="entry name" value="ACPS"/>
    <property type="match status" value="1"/>
</dbReference>
<organism evidence="4 5">
    <name type="scientific">Candidatus Eisenbergiella merdipullorum</name>
    <dbReference type="NCBI Taxonomy" id="2838553"/>
    <lineage>
        <taxon>Bacteria</taxon>
        <taxon>Bacillati</taxon>
        <taxon>Bacillota</taxon>
        <taxon>Clostridia</taxon>
        <taxon>Lachnospirales</taxon>
        <taxon>Lachnospiraceae</taxon>
        <taxon>Eisenbergiella</taxon>
    </lineage>
</organism>